<name>A0AAV5SD65_9BILA</name>
<protein>
    <submittedName>
        <fullName evidence="1">Uncharacterized protein</fullName>
    </submittedName>
</protein>
<evidence type="ECO:0000313" key="2">
    <source>
        <dbReference type="Proteomes" id="UP001432027"/>
    </source>
</evidence>
<organism evidence="1 2">
    <name type="scientific">Pristionchus entomophagus</name>
    <dbReference type="NCBI Taxonomy" id="358040"/>
    <lineage>
        <taxon>Eukaryota</taxon>
        <taxon>Metazoa</taxon>
        <taxon>Ecdysozoa</taxon>
        <taxon>Nematoda</taxon>
        <taxon>Chromadorea</taxon>
        <taxon>Rhabditida</taxon>
        <taxon>Rhabditina</taxon>
        <taxon>Diplogasteromorpha</taxon>
        <taxon>Diplogasteroidea</taxon>
        <taxon>Neodiplogasteridae</taxon>
        <taxon>Pristionchus</taxon>
    </lineage>
</organism>
<proteinExistence type="predicted"/>
<evidence type="ECO:0000313" key="1">
    <source>
        <dbReference type="EMBL" id="GMS80138.1"/>
    </source>
</evidence>
<keyword evidence="2" id="KW-1185">Reference proteome</keyword>
<comment type="caution">
    <text evidence="1">The sequence shown here is derived from an EMBL/GenBank/DDBJ whole genome shotgun (WGS) entry which is preliminary data.</text>
</comment>
<reference evidence="1" key="1">
    <citation type="submission" date="2023-10" db="EMBL/GenBank/DDBJ databases">
        <title>Genome assembly of Pristionchus species.</title>
        <authorList>
            <person name="Yoshida K."/>
            <person name="Sommer R.J."/>
        </authorList>
    </citation>
    <scope>NUCLEOTIDE SEQUENCE</scope>
    <source>
        <strain evidence="1">RS0144</strain>
    </source>
</reference>
<dbReference type="EMBL" id="BTSX01000001">
    <property type="protein sequence ID" value="GMS80138.1"/>
    <property type="molecule type" value="Genomic_DNA"/>
</dbReference>
<accession>A0AAV5SD65</accession>
<dbReference type="AlphaFoldDB" id="A0AAV5SD65"/>
<feature type="non-terminal residue" evidence="1">
    <location>
        <position position="1"/>
    </location>
</feature>
<sequence>YYRGEIEKGLRELELYGGVTVQQMGVRNSKMFVRFEEGGKSVYGEQHTMSNLRVPCTVIQEFTRKSVSWSNNINKAVLACRCETPYEVHKITPLY</sequence>
<gene>
    <name evidence="1" type="ORF">PENTCL1PPCAC_2313</name>
</gene>
<dbReference type="Proteomes" id="UP001432027">
    <property type="component" value="Unassembled WGS sequence"/>
</dbReference>